<proteinExistence type="predicted"/>
<sequence>MGGYKHSQLKNKSFEEIQKLFDKKITRVNMFVDMNNEMKGSSKKAKADTTQESSSKRASDELEQEKAKKQKIDDDKEEAEMKKLIEIVPDEEEVTMDAIPLATKPPSIVDWKIIKERKISFYQIIRADGNSKRYSAFIHMIKDFDRDDLETLWRLVKAKHGETRPEEEYERVLFDSCGVHFVRFKDLHIFMLVEKRYPLTPITITNMLNKKLQADHWNEMWRIVGIKRLLKVAAAKVRVTAAKHNLVLTARVKLVLLVKNEENILSTYYCLCSVSAADYKVTTAEKITTAEKG</sequence>
<accession>A0ABQ5HYS5</accession>
<evidence type="ECO:0000256" key="1">
    <source>
        <dbReference type="SAM" id="MobiDB-lite"/>
    </source>
</evidence>
<feature type="region of interest" description="Disordered" evidence="1">
    <location>
        <begin position="36"/>
        <end position="75"/>
    </location>
</feature>
<reference evidence="2" key="2">
    <citation type="submission" date="2022-01" db="EMBL/GenBank/DDBJ databases">
        <authorList>
            <person name="Yamashiro T."/>
            <person name="Shiraishi A."/>
            <person name="Satake H."/>
            <person name="Nakayama K."/>
        </authorList>
    </citation>
    <scope>NUCLEOTIDE SEQUENCE</scope>
</reference>
<comment type="caution">
    <text evidence="2">The sequence shown here is derived from an EMBL/GenBank/DDBJ whole genome shotgun (WGS) entry which is preliminary data.</text>
</comment>
<protein>
    <submittedName>
        <fullName evidence="2">Uncharacterized protein</fullName>
    </submittedName>
</protein>
<evidence type="ECO:0000313" key="2">
    <source>
        <dbReference type="EMBL" id="GJT92973.1"/>
    </source>
</evidence>
<reference evidence="2" key="1">
    <citation type="journal article" date="2022" name="Int. J. Mol. Sci.">
        <title>Draft Genome of Tanacetum Coccineum: Genomic Comparison of Closely Related Tanacetum-Family Plants.</title>
        <authorList>
            <person name="Yamashiro T."/>
            <person name="Shiraishi A."/>
            <person name="Nakayama K."/>
            <person name="Satake H."/>
        </authorList>
    </citation>
    <scope>NUCLEOTIDE SEQUENCE</scope>
</reference>
<keyword evidence="3" id="KW-1185">Reference proteome</keyword>
<name>A0ABQ5HYS5_9ASTR</name>
<evidence type="ECO:0000313" key="3">
    <source>
        <dbReference type="Proteomes" id="UP001151760"/>
    </source>
</evidence>
<gene>
    <name evidence="2" type="ORF">Tco_1081818</name>
</gene>
<feature type="compositionally biased region" description="Basic and acidic residues" evidence="1">
    <location>
        <begin position="45"/>
        <end position="75"/>
    </location>
</feature>
<organism evidence="2 3">
    <name type="scientific">Tanacetum coccineum</name>
    <dbReference type="NCBI Taxonomy" id="301880"/>
    <lineage>
        <taxon>Eukaryota</taxon>
        <taxon>Viridiplantae</taxon>
        <taxon>Streptophyta</taxon>
        <taxon>Embryophyta</taxon>
        <taxon>Tracheophyta</taxon>
        <taxon>Spermatophyta</taxon>
        <taxon>Magnoliopsida</taxon>
        <taxon>eudicotyledons</taxon>
        <taxon>Gunneridae</taxon>
        <taxon>Pentapetalae</taxon>
        <taxon>asterids</taxon>
        <taxon>campanulids</taxon>
        <taxon>Asterales</taxon>
        <taxon>Asteraceae</taxon>
        <taxon>Asteroideae</taxon>
        <taxon>Anthemideae</taxon>
        <taxon>Anthemidinae</taxon>
        <taxon>Tanacetum</taxon>
    </lineage>
</organism>
<dbReference type="Proteomes" id="UP001151760">
    <property type="component" value="Unassembled WGS sequence"/>
</dbReference>
<dbReference type="EMBL" id="BQNB010020160">
    <property type="protein sequence ID" value="GJT92973.1"/>
    <property type="molecule type" value="Genomic_DNA"/>
</dbReference>